<dbReference type="CDD" id="cd06262">
    <property type="entry name" value="metallo-hydrolase-like_MBL-fold"/>
    <property type="match status" value="1"/>
</dbReference>
<dbReference type="Proteomes" id="UP000032512">
    <property type="component" value="Unassembled WGS sequence"/>
</dbReference>
<evidence type="ECO:0000256" key="2">
    <source>
        <dbReference type="ARBA" id="ARBA00022723"/>
    </source>
</evidence>
<dbReference type="RefSeq" id="WP_044393092.1">
    <property type="nucleotide sequence ID" value="NZ_JXIQ01000073.1"/>
</dbReference>
<evidence type="ECO:0000256" key="4">
    <source>
        <dbReference type="ARBA" id="ARBA00022833"/>
    </source>
</evidence>
<accession>A0A0D6ZBB0</accession>
<dbReference type="SMART" id="SM00849">
    <property type="entry name" value="Lactamase_B"/>
    <property type="match status" value="1"/>
</dbReference>
<comment type="cofactor">
    <cofactor evidence="1">
        <name>Zn(2+)</name>
        <dbReference type="ChEBI" id="CHEBI:29105"/>
    </cofactor>
</comment>
<comment type="caution">
    <text evidence="6">The sequence shown here is derived from an EMBL/GenBank/DDBJ whole genome shotgun (WGS) entry which is preliminary data.</text>
</comment>
<dbReference type="Pfam" id="PF00753">
    <property type="entry name" value="Lactamase_B"/>
    <property type="match status" value="1"/>
</dbReference>
<evidence type="ECO:0000256" key="3">
    <source>
        <dbReference type="ARBA" id="ARBA00022801"/>
    </source>
</evidence>
<dbReference type="PANTHER" id="PTHR46233:SF3">
    <property type="entry name" value="HYDROXYACYLGLUTATHIONE HYDROLASE GLOC"/>
    <property type="match status" value="1"/>
</dbReference>
<keyword evidence="7" id="KW-1185">Reference proteome</keyword>
<evidence type="ECO:0000313" key="6">
    <source>
        <dbReference type="EMBL" id="KIY22311.1"/>
    </source>
</evidence>
<feature type="domain" description="Metallo-beta-lactamase" evidence="5">
    <location>
        <begin position="12"/>
        <end position="192"/>
    </location>
</feature>
<dbReference type="EMBL" id="JXIQ01000073">
    <property type="protein sequence ID" value="KIY22311.1"/>
    <property type="molecule type" value="Genomic_DNA"/>
</dbReference>
<evidence type="ECO:0000259" key="5">
    <source>
        <dbReference type="SMART" id="SM00849"/>
    </source>
</evidence>
<proteinExistence type="predicted"/>
<dbReference type="Gene3D" id="3.60.15.10">
    <property type="entry name" value="Ribonuclease Z/Hydroxyacylglutathione hydrolase-like"/>
    <property type="match status" value="1"/>
</dbReference>
<dbReference type="GO" id="GO:0016787">
    <property type="term" value="F:hydrolase activity"/>
    <property type="evidence" value="ECO:0007669"/>
    <property type="project" value="UniProtKB-KW"/>
</dbReference>
<evidence type="ECO:0000256" key="1">
    <source>
        <dbReference type="ARBA" id="ARBA00001947"/>
    </source>
</evidence>
<keyword evidence="3" id="KW-0378">Hydrolase</keyword>
<protein>
    <recommendedName>
        <fullName evidence="5">Metallo-beta-lactamase domain-containing protein</fullName>
    </recommendedName>
</protein>
<keyword evidence="4" id="KW-0862">Zinc</keyword>
<dbReference type="PANTHER" id="PTHR46233">
    <property type="entry name" value="HYDROXYACYLGLUTATHIONE HYDROLASE GLOC"/>
    <property type="match status" value="1"/>
</dbReference>
<name>A0A0D6ZBB0_9BACI</name>
<dbReference type="InterPro" id="IPR036866">
    <property type="entry name" value="RibonucZ/Hydroxyglut_hydro"/>
</dbReference>
<keyword evidence="2" id="KW-0479">Metal-binding</keyword>
<dbReference type="InterPro" id="IPR051453">
    <property type="entry name" value="MBL_Glyoxalase_II"/>
</dbReference>
<sequence length="211" mass="23748">MKWKQIPLGPLQTNCYLVYDERKTCLIVDPGENPRKLTGIIEELELKPEAIVLTHAHFDHIGAVDRIRDKYGIKVYIHEKEKDWLTDPALNGSKYFMQHEPIKAREADELFTDEGPISIANFYFEVLETPGHSPGSVSFHFPKSKFILAGDALFQGSIGRTDLPGGNHNQLIKSIHDKLLVLPEETEVLPGHGPTTTIGMEMESNPFLNGF</sequence>
<dbReference type="SUPFAM" id="SSF56281">
    <property type="entry name" value="Metallo-hydrolase/oxidoreductase"/>
    <property type="match status" value="1"/>
</dbReference>
<evidence type="ECO:0000313" key="7">
    <source>
        <dbReference type="Proteomes" id="UP000032512"/>
    </source>
</evidence>
<reference evidence="6 7" key="1">
    <citation type="submission" date="2015-01" db="EMBL/GenBank/DDBJ databases">
        <title>Draft genome sequences of the supercritical CO2 tolerant bacteria Bacillus subterraneus MITOT1 and Bacillus cereus MIT0214.</title>
        <authorList>
            <person name="Peet K.C."/>
            <person name="Thompson J.R."/>
        </authorList>
    </citation>
    <scope>NUCLEOTIDE SEQUENCE [LARGE SCALE GENOMIC DNA]</scope>
    <source>
        <strain evidence="6 7">MITOT1</strain>
    </source>
</reference>
<dbReference type="GO" id="GO:0046872">
    <property type="term" value="F:metal ion binding"/>
    <property type="evidence" value="ECO:0007669"/>
    <property type="project" value="UniProtKB-KW"/>
</dbReference>
<gene>
    <name evidence="6" type="ORF">UB32_09090</name>
</gene>
<dbReference type="AlphaFoldDB" id="A0A0D6ZBB0"/>
<dbReference type="PATRIC" id="fig|285983.3.peg.340"/>
<dbReference type="OrthoDB" id="9802248at2"/>
<dbReference type="InterPro" id="IPR001279">
    <property type="entry name" value="Metallo-B-lactamas"/>
</dbReference>
<organism evidence="6 7">
    <name type="scientific">Mesobacillus subterraneus</name>
    <dbReference type="NCBI Taxonomy" id="285983"/>
    <lineage>
        <taxon>Bacteria</taxon>
        <taxon>Bacillati</taxon>
        <taxon>Bacillota</taxon>
        <taxon>Bacilli</taxon>
        <taxon>Bacillales</taxon>
        <taxon>Bacillaceae</taxon>
        <taxon>Mesobacillus</taxon>
    </lineage>
</organism>